<keyword evidence="2" id="KW-1185">Reference proteome</keyword>
<dbReference type="OrthoDB" id="9950996at2"/>
<accession>A0A330LS04</accession>
<gene>
    <name evidence="1" type="ORF">MORIYA_3144</name>
</gene>
<dbReference type="KEGG" id="mya:MORIYA_3144"/>
<dbReference type="Proteomes" id="UP000250163">
    <property type="component" value="Chromosome MORIYA"/>
</dbReference>
<dbReference type="RefSeq" id="WP_112716364.1">
    <property type="nucleotide sequence ID" value="NZ_LS483250.1"/>
</dbReference>
<proteinExistence type="predicted"/>
<evidence type="ECO:0000313" key="2">
    <source>
        <dbReference type="Proteomes" id="UP000250163"/>
    </source>
</evidence>
<dbReference type="InterPro" id="IPR045664">
    <property type="entry name" value="DUF6387"/>
</dbReference>
<sequence length="339" mass="39558">MLIRNNNVNRVKIPKGALNKLELWFKDENRGYTILDEMLVFDYLSELEERLSLYNFALLCGGNCTDDRRWKKINCNELREESDENAFISFLDETLAQSEMTLLKKRPRREASESYLCNPSSSNMEIKDISMIKGEYLPFYQVMHELQKNNSQQLEPPAWSEALSEEDIRQYSQAQVTATNQAEYLCPMETDRKQILLSFDIEHATNDSLIKQLASLLPEIREILGIPEPSSTHKPHNKLGTVKKLLSYKAIQYLDLKLYCILNSPLGEEWQLSDDFMMTWLLIDNKNINVDKTSKGAEDFKQYRKDFYMPKLLNQAYLDDLITTTRSDPNNAQLHMNRL</sequence>
<organism evidence="1 2">
    <name type="scientific">Moritella yayanosii</name>
    <dbReference type="NCBI Taxonomy" id="69539"/>
    <lineage>
        <taxon>Bacteria</taxon>
        <taxon>Pseudomonadati</taxon>
        <taxon>Pseudomonadota</taxon>
        <taxon>Gammaproteobacteria</taxon>
        <taxon>Alteromonadales</taxon>
        <taxon>Moritellaceae</taxon>
        <taxon>Moritella</taxon>
    </lineage>
</organism>
<name>A0A330LS04_9GAMM</name>
<dbReference type="EMBL" id="LS483250">
    <property type="protein sequence ID" value="SQD79600.1"/>
    <property type="molecule type" value="Genomic_DNA"/>
</dbReference>
<evidence type="ECO:0000313" key="1">
    <source>
        <dbReference type="EMBL" id="SQD79600.1"/>
    </source>
</evidence>
<dbReference type="AlphaFoldDB" id="A0A330LS04"/>
<dbReference type="Pfam" id="PF19924">
    <property type="entry name" value="DUF6387"/>
    <property type="match status" value="1"/>
</dbReference>
<protein>
    <submittedName>
        <fullName evidence="1">Uncharacterized protein</fullName>
    </submittedName>
</protein>
<reference evidence="2" key="1">
    <citation type="submission" date="2018-05" db="EMBL/GenBank/DDBJ databases">
        <authorList>
            <person name="Cea G.-C."/>
            <person name="William W."/>
        </authorList>
    </citation>
    <scope>NUCLEOTIDE SEQUENCE [LARGE SCALE GENOMIC DNA]</scope>
    <source>
        <strain evidence="2">DB21MT 5</strain>
    </source>
</reference>